<dbReference type="PANTHER" id="PTHR46888:SF1">
    <property type="entry name" value="RIBONUCLEASE H"/>
    <property type="match status" value="1"/>
</dbReference>
<keyword evidence="2" id="KW-0479">Metal-binding</keyword>
<dbReference type="GO" id="GO:0008270">
    <property type="term" value="F:zinc ion binding"/>
    <property type="evidence" value="ECO:0007669"/>
    <property type="project" value="UniProtKB-KW"/>
</dbReference>
<dbReference type="Ensembl" id="ENSSORT00005018947.1">
    <property type="protein sequence ID" value="ENSSORP00005018403.1"/>
    <property type="gene ID" value="ENSSORG00005009106.1"/>
</dbReference>
<protein>
    <recommendedName>
        <fullName evidence="1">Gypsy retrotransposon integrase-like protein 1</fullName>
    </recommendedName>
</protein>
<dbReference type="Pfam" id="PF17921">
    <property type="entry name" value="Integrase_H2C2"/>
    <property type="match status" value="1"/>
</dbReference>
<name>A0A672ZPR8_9TELE</name>
<keyword evidence="7" id="KW-1185">Reference proteome</keyword>
<feature type="region of interest" description="Disordered" evidence="3">
    <location>
        <begin position="546"/>
        <end position="576"/>
    </location>
</feature>
<dbReference type="GO" id="GO:0003676">
    <property type="term" value="F:nucleic acid binding"/>
    <property type="evidence" value="ECO:0007669"/>
    <property type="project" value="InterPro"/>
</dbReference>
<feature type="region of interest" description="Disordered" evidence="3">
    <location>
        <begin position="134"/>
        <end position="159"/>
    </location>
</feature>
<feature type="domain" description="CCHC-type" evidence="4">
    <location>
        <begin position="369"/>
        <end position="383"/>
    </location>
</feature>
<dbReference type="CDD" id="cd00303">
    <property type="entry name" value="retropepsin_like"/>
    <property type="match status" value="1"/>
</dbReference>
<keyword evidence="2" id="KW-0863">Zinc-finger</keyword>
<dbReference type="SMART" id="SM00431">
    <property type="entry name" value="SCAN"/>
    <property type="match status" value="1"/>
</dbReference>
<dbReference type="SUPFAM" id="SSF50630">
    <property type="entry name" value="Acid proteases"/>
    <property type="match status" value="1"/>
</dbReference>
<feature type="compositionally biased region" description="Polar residues" evidence="3">
    <location>
        <begin position="102"/>
        <end position="111"/>
    </location>
</feature>
<dbReference type="InterPro" id="IPR041588">
    <property type="entry name" value="Integrase_H2C2"/>
</dbReference>
<feature type="region of interest" description="Disordered" evidence="3">
    <location>
        <begin position="100"/>
        <end position="121"/>
    </location>
</feature>
<feature type="region of interest" description="Disordered" evidence="3">
    <location>
        <begin position="318"/>
        <end position="359"/>
    </location>
</feature>
<dbReference type="Gene3D" id="1.10.340.70">
    <property type="match status" value="1"/>
</dbReference>
<dbReference type="AlphaFoldDB" id="A0A672ZPR8"/>
<evidence type="ECO:0000313" key="7">
    <source>
        <dbReference type="Proteomes" id="UP000472271"/>
    </source>
</evidence>
<evidence type="ECO:0000259" key="5">
    <source>
        <dbReference type="PROSITE" id="PS50804"/>
    </source>
</evidence>
<dbReference type="InterPro" id="IPR003309">
    <property type="entry name" value="SCAN_dom"/>
</dbReference>
<accession>A0A672ZPR8</accession>
<sequence>MASRKKTVRLPRTRTGLRSQQQQPQQEMAAASYDPDWESASSSEDEDKEVKPAPARVSDTEAGLMGLMRDFLAAQSRREEGLLAELQDLRVTLSQAGGAAINPSTLTTSSPRLGLPTPTPRQRHLRASAEALSLQQPHANSSLEQPRPECRPQAEPKIPPYQLGEDIENYLLRFERIARTWRWPEDEWACRLVPLLSGKALEAYSAMDEEKAHCYRDLKAALLVKFDISPETYRQQFRSLSVPPGENPTETYHRLRGLYRRWIRPEQHSKEEIGEAIILEQLLRVLPAEMRTWVKEHDPTDGHQAAKLALQYLNARRGGPATRPISAVQRSTFQPSQPKPARRETTHQEPPGISGSAPNQLGAGKELVCYYCRQAGHKASLCPLRRAKLTGACYAPRPEVTDSTVGLQRYKVVTVNGAQATALLDSGSFMSLVRQDLVPLNVIDYSRQEDVVCVHGDKHPYPTTEVTLTIDEQPYLLTVGVVKDLPVAAVLGWDLPTLLDLLVNQPDETVCEKTKECENNMSCPVVTRAQAKAGVQLLSNGDSGVCDRDIQEPIPSPRKSRRQRRFEKQLRSAEPKMTGSLGNNVWSVPENVAELQRDDNTLKQLFMNVINEKKTSWLGKDQFIVDNGVLYALSDDRKRLVVPASCRTLVMHLGHTLPWAGHLGRHKTYLRISSRFYWPSMYKDIQQYCATCPICQKTCTVRKSDRAFLLPLPVISTPFRRIAMDIVGPLVRSSSGHQYILVVCDY</sequence>
<dbReference type="FunFam" id="1.10.340.70:FF:000001">
    <property type="entry name" value="Retrovirus-related Pol polyprotein from transposon gypsy-like Protein"/>
    <property type="match status" value="1"/>
</dbReference>
<evidence type="ECO:0000256" key="3">
    <source>
        <dbReference type="SAM" id="MobiDB-lite"/>
    </source>
</evidence>
<organism evidence="6 7">
    <name type="scientific">Sphaeramia orbicularis</name>
    <name type="common">orbiculate cardinalfish</name>
    <dbReference type="NCBI Taxonomy" id="375764"/>
    <lineage>
        <taxon>Eukaryota</taxon>
        <taxon>Metazoa</taxon>
        <taxon>Chordata</taxon>
        <taxon>Craniata</taxon>
        <taxon>Vertebrata</taxon>
        <taxon>Euteleostomi</taxon>
        <taxon>Actinopterygii</taxon>
        <taxon>Neopterygii</taxon>
        <taxon>Teleostei</taxon>
        <taxon>Neoteleostei</taxon>
        <taxon>Acanthomorphata</taxon>
        <taxon>Gobiaria</taxon>
        <taxon>Kurtiformes</taxon>
        <taxon>Apogonoidei</taxon>
        <taxon>Apogonidae</taxon>
        <taxon>Apogoninae</taxon>
        <taxon>Sphaeramia</taxon>
    </lineage>
</organism>
<dbReference type="PANTHER" id="PTHR46888">
    <property type="entry name" value="ZINC KNUCKLE DOMAINCONTAINING PROTEIN-RELATED"/>
    <property type="match status" value="1"/>
</dbReference>
<dbReference type="InterPro" id="IPR038269">
    <property type="entry name" value="SCAN_sf"/>
</dbReference>
<feature type="region of interest" description="Disordered" evidence="3">
    <location>
        <begin position="1"/>
        <end position="61"/>
    </location>
</feature>
<dbReference type="PROSITE" id="PS50158">
    <property type="entry name" value="ZF_CCHC"/>
    <property type="match status" value="1"/>
</dbReference>
<feature type="domain" description="SCAN box" evidence="5">
    <location>
        <begin position="234"/>
        <end position="308"/>
    </location>
</feature>
<proteinExistence type="predicted"/>
<feature type="compositionally biased region" description="Basic residues" evidence="3">
    <location>
        <begin position="1"/>
        <end position="12"/>
    </location>
</feature>
<dbReference type="CDD" id="cd07936">
    <property type="entry name" value="SCAN"/>
    <property type="match status" value="1"/>
</dbReference>
<dbReference type="Gene3D" id="1.10.4020.10">
    <property type="entry name" value="DNA breaking-rejoining enzymes"/>
    <property type="match status" value="1"/>
</dbReference>
<keyword evidence="2" id="KW-0862">Zinc</keyword>
<reference evidence="6" key="1">
    <citation type="submission" date="2019-06" db="EMBL/GenBank/DDBJ databases">
        <authorList>
            <consortium name="Wellcome Sanger Institute Data Sharing"/>
        </authorList>
    </citation>
    <scope>NUCLEOTIDE SEQUENCE [LARGE SCALE GENOMIC DNA]</scope>
</reference>
<evidence type="ECO:0000256" key="2">
    <source>
        <dbReference type="PROSITE-ProRule" id="PRU00047"/>
    </source>
</evidence>
<dbReference type="InterPro" id="IPR021109">
    <property type="entry name" value="Peptidase_aspartic_dom_sf"/>
</dbReference>
<feature type="compositionally biased region" description="Polar residues" evidence="3">
    <location>
        <begin position="134"/>
        <end position="144"/>
    </location>
</feature>
<evidence type="ECO:0000259" key="4">
    <source>
        <dbReference type="PROSITE" id="PS50158"/>
    </source>
</evidence>
<dbReference type="Pfam" id="PF02023">
    <property type="entry name" value="SCAN"/>
    <property type="match status" value="1"/>
</dbReference>
<dbReference type="PROSITE" id="PS50804">
    <property type="entry name" value="SCAN_BOX"/>
    <property type="match status" value="1"/>
</dbReference>
<reference evidence="6" key="2">
    <citation type="submission" date="2025-08" db="UniProtKB">
        <authorList>
            <consortium name="Ensembl"/>
        </authorList>
    </citation>
    <scope>IDENTIFICATION</scope>
</reference>
<reference evidence="6" key="3">
    <citation type="submission" date="2025-09" db="UniProtKB">
        <authorList>
            <consortium name="Ensembl"/>
        </authorList>
    </citation>
    <scope>IDENTIFICATION</scope>
</reference>
<evidence type="ECO:0000313" key="6">
    <source>
        <dbReference type="Ensembl" id="ENSSORP00005018403.1"/>
    </source>
</evidence>
<evidence type="ECO:0000256" key="1">
    <source>
        <dbReference type="ARBA" id="ARBA00039658"/>
    </source>
</evidence>
<dbReference type="SUPFAM" id="SSF47353">
    <property type="entry name" value="Retrovirus capsid dimerization domain-like"/>
    <property type="match status" value="1"/>
</dbReference>
<dbReference type="InParanoid" id="A0A672ZPR8"/>
<dbReference type="Proteomes" id="UP000472271">
    <property type="component" value="Chromosome 6"/>
</dbReference>
<dbReference type="Gene3D" id="2.40.70.10">
    <property type="entry name" value="Acid Proteases"/>
    <property type="match status" value="1"/>
</dbReference>
<dbReference type="InterPro" id="IPR001878">
    <property type="entry name" value="Znf_CCHC"/>
</dbReference>